<accession>A0A1C4YUZ6</accession>
<gene>
    <name evidence="2" type="ORF">GA0070618_4406</name>
</gene>
<dbReference type="Proteomes" id="UP000198253">
    <property type="component" value="Chromosome I"/>
</dbReference>
<keyword evidence="3" id="KW-1185">Reference proteome</keyword>
<dbReference type="OrthoDB" id="8771453at2"/>
<protein>
    <submittedName>
        <fullName evidence="2">3-hydroxy-3-methylglutaryl CoA synthase</fullName>
    </submittedName>
</protein>
<dbReference type="SUPFAM" id="SSF50249">
    <property type="entry name" value="Nucleic acid-binding proteins"/>
    <property type="match status" value="1"/>
</dbReference>
<sequence length="461" mass="48938">MVGIESYAVYIPVGRLPRAAIVAALGAGRGRGSRPVASYDEDSTTLAVAAARRALGPRQVSGSLWFATSRPAYLEKSNAVTVAAATGLDERCPAYDVGGALRGGAGALRAGLAEGGALVVAADLRYSLPGSADEAEGADAAAAFVVGAEPVAELVGTASVTREFLDRWREPGAVRTRTWEERFGVEEYVPLAQHAVDDVLHSSGVQREELARVVVSTPHARARATVLRAFPAEVTGRGAVGELGYAGAADLGLGLVAAFEQAHPGDLVLAVSVTDGADAFLFRMTERHRTGACGLDALAGSTADVSYADFLTWRGLLPREPARRPDVKPPVPPAALRTVGWKFGFVAGRCRECGYRNLPPRRVCLRCRARDAFDPEPMVDVPARVATFTDDWLSESVQLPAKVVAVDFEGGGRFEFEMADAVGFTPSIGDRVVPTFRVASVAANGVRNYTWKVRPHREEDR</sequence>
<organism evidence="2 3">
    <name type="scientific">Micromonospora echinospora</name>
    <name type="common">Micromonospora purpurea</name>
    <dbReference type="NCBI Taxonomy" id="1877"/>
    <lineage>
        <taxon>Bacteria</taxon>
        <taxon>Bacillati</taxon>
        <taxon>Actinomycetota</taxon>
        <taxon>Actinomycetes</taxon>
        <taxon>Micromonosporales</taxon>
        <taxon>Micromonosporaceae</taxon>
        <taxon>Micromonospora</taxon>
    </lineage>
</organism>
<dbReference type="InterPro" id="IPR016039">
    <property type="entry name" value="Thiolase-like"/>
</dbReference>
<feature type="domain" description="ChsH2 rubredoxin-like zinc ribbon" evidence="1">
    <location>
        <begin position="345"/>
        <end position="371"/>
    </location>
</feature>
<dbReference type="InParanoid" id="A0A1C4YUZ6"/>
<name>A0A1C4YUZ6_MICEC</name>
<dbReference type="SUPFAM" id="SSF53901">
    <property type="entry name" value="Thiolase-like"/>
    <property type="match status" value="2"/>
</dbReference>
<dbReference type="InterPro" id="IPR012340">
    <property type="entry name" value="NA-bd_OB-fold"/>
</dbReference>
<dbReference type="EMBL" id="LT607413">
    <property type="protein sequence ID" value="SCF24476.1"/>
    <property type="molecule type" value="Genomic_DNA"/>
</dbReference>
<dbReference type="Gene3D" id="3.40.47.10">
    <property type="match status" value="1"/>
</dbReference>
<evidence type="ECO:0000259" key="1">
    <source>
        <dbReference type="Pfam" id="PF12172"/>
    </source>
</evidence>
<proteinExistence type="predicted"/>
<evidence type="ECO:0000313" key="3">
    <source>
        <dbReference type="Proteomes" id="UP000198253"/>
    </source>
</evidence>
<dbReference type="AlphaFoldDB" id="A0A1C4YUZ6"/>
<dbReference type="GO" id="GO:0016746">
    <property type="term" value="F:acyltransferase activity"/>
    <property type="evidence" value="ECO:0007669"/>
    <property type="project" value="InterPro"/>
</dbReference>
<dbReference type="InterPro" id="IPR022002">
    <property type="entry name" value="ChsH2_Znr"/>
</dbReference>
<reference evidence="3" key="1">
    <citation type="submission" date="2016-06" db="EMBL/GenBank/DDBJ databases">
        <authorList>
            <person name="Varghese N."/>
            <person name="Submissions Spin"/>
        </authorList>
    </citation>
    <scope>NUCLEOTIDE SEQUENCE [LARGE SCALE GENOMIC DNA]</scope>
    <source>
        <strain evidence="3">DSM 43816</strain>
    </source>
</reference>
<dbReference type="RefSeq" id="WP_088983312.1">
    <property type="nucleotide sequence ID" value="NZ_LT607413.1"/>
</dbReference>
<evidence type="ECO:0000313" key="2">
    <source>
        <dbReference type="EMBL" id="SCF24476.1"/>
    </source>
</evidence>
<dbReference type="Pfam" id="PF12172">
    <property type="entry name" value="zf-ChsH2"/>
    <property type="match status" value="1"/>
</dbReference>